<dbReference type="Proteomes" id="UP000826195">
    <property type="component" value="Unassembled WGS sequence"/>
</dbReference>
<feature type="region of interest" description="Disordered" evidence="1">
    <location>
        <begin position="1"/>
        <end position="34"/>
    </location>
</feature>
<dbReference type="AlphaFoldDB" id="A0AAV7IJH7"/>
<dbReference type="EMBL" id="JAHXZJ010001119">
    <property type="protein sequence ID" value="KAH0553768.1"/>
    <property type="molecule type" value="Genomic_DNA"/>
</dbReference>
<organism evidence="2 3">
    <name type="scientific">Cotesia glomerata</name>
    <name type="common">Lepidopteran parasitic wasp</name>
    <name type="synonym">Apanteles glomeratus</name>
    <dbReference type="NCBI Taxonomy" id="32391"/>
    <lineage>
        <taxon>Eukaryota</taxon>
        <taxon>Metazoa</taxon>
        <taxon>Ecdysozoa</taxon>
        <taxon>Arthropoda</taxon>
        <taxon>Hexapoda</taxon>
        <taxon>Insecta</taxon>
        <taxon>Pterygota</taxon>
        <taxon>Neoptera</taxon>
        <taxon>Endopterygota</taxon>
        <taxon>Hymenoptera</taxon>
        <taxon>Apocrita</taxon>
        <taxon>Ichneumonoidea</taxon>
        <taxon>Braconidae</taxon>
        <taxon>Microgastrinae</taxon>
        <taxon>Cotesia</taxon>
    </lineage>
</organism>
<proteinExistence type="predicted"/>
<evidence type="ECO:0000313" key="2">
    <source>
        <dbReference type="EMBL" id="KAH0553768.1"/>
    </source>
</evidence>
<gene>
    <name evidence="2" type="ORF">KQX54_004122</name>
</gene>
<sequence>MIRSLPSVPGSVKGNPASVARVAAQDDRELPRQGSLADGEGIKIVIHDVDSDLGCRILTPVILERNISVEGIRTALNLIPYIRTGRWGTLKGNKSTGAEIDVKRGCV</sequence>
<comment type="caution">
    <text evidence="2">The sequence shown here is derived from an EMBL/GenBank/DDBJ whole genome shotgun (WGS) entry which is preliminary data.</text>
</comment>
<accession>A0AAV7IJH7</accession>
<evidence type="ECO:0000256" key="1">
    <source>
        <dbReference type="SAM" id="MobiDB-lite"/>
    </source>
</evidence>
<name>A0AAV7IJH7_COTGL</name>
<evidence type="ECO:0000313" key="3">
    <source>
        <dbReference type="Proteomes" id="UP000826195"/>
    </source>
</evidence>
<protein>
    <submittedName>
        <fullName evidence="2">Uncharacterized protein</fullName>
    </submittedName>
</protein>
<reference evidence="2 3" key="1">
    <citation type="journal article" date="2021" name="J. Hered.">
        <title>A chromosome-level genome assembly of the parasitoid wasp, Cotesia glomerata (Hymenoptera: Braconidae).</title>
        <authorList>
            <person name="Pinto B.J."/>
            <person name="Weis J.J."/>
            <person name="Gamble T."/>
            <person name="Ode P.J."/>
            <person name="Paul R."/>
            <person name="Zaspel J.M."/>
        </authorList>
    </citation>
    <scope>NUCLEOTIDE SEQUENCE [LARGE SCALE GENOMIC DNA]</scope>
    <source>
        <strain evidence="2">CgM1</strain>
    </source>
</reference>
<keyword evidence="3" id="KW-1185">Reference proteome</keyword>